<protein>
    <submittedName>
        <fullName evidence="1">Uncharacterized protein</fullName>
    </submittedName>
</protein>
<evidence type="ECO:0000313" key="1">
    <source>
        <dbReference type="EMBL" id="CDL81135.1"/>
    </source>
</evidence>
<gene>
    <name evidence="1" type="ORF">XSR1_110018</name>
</gene>
<evidence type="ECO:0000313" key="2">
    <source>
        <dbReference type="Proteomes" id="UP000019202"/>
    </source>
</evidence>
<sequence>MPKQKTGIFFFNILLQFYEYDYLILHSHMNWVTLWQVWKIL</sequence>
<reference evidence="1" key="1">
    <citation type="submission" date="2013-11" db="EMBL/GenBank/DDBJ databases">
        <title>Draft genome sequence and annotation of the entomopathogenic bacteria, Xenorhabdus cabanillasi strain JM26 and Xenorhabdus szentirmai strain DSM 16338.</title>
        <authorList>
            <person name="Gualtieri M."/>
            <person name="Ogier J.C."/>
            <person name="Pages S."/>
            <person name="Givaudan A."/>
            <person name="Gaudriault S."/>
        </authorList>
    </citation>
    <scope>NUCLEOTIDE SEQUENCE [LARGE SCALE GENOMIC DNA]</scope>
    <source>
        <strain evidence="1">DSM 16338</strain>
    </source>
</reference>
<accession>W1IV91</accession>
<dbReference type="Proteomes" id="UP000019202">
    <property type="component" value="Unassembled WGS sequence"/>
</dbReference>
<dbReference type="AlphaFoldDB" id="W1IV91"/>
<dbReference type="EMBL" id="CBXF010000013">
    <property type="protein sequence ID" value="CDL81135.1"/>
    <property type="molecule type" value="Genomic_DNA"/>
</dbReference>
<keyword evidence="2" id="KW-1185">Reference proteome</keyword>
<proteinExistence type="predicted"/>
<name>W1IV91_9GAMM</name>
<comment type="caution">
    <text evidence="1">The sequence shown here is derived from an EMBL/GenBank/DDBJ whole genome shotgun (WGS) entry which is preliminary data.</text>
</comment>
<organism evidence="1 2">
    <name type="scientific">Xenorhabdus szentirmaii DSM 16338</name>
    <dbReference type="NCBI Taxonomy" id="1427518"/>
    <lineage>
        <taxon>Bacteria</taxon>
        <taxon>Pseudomonadati</taxon>
        <taxon>Pseudomonadota</taxon>
        <taxon>Gammaproteobacteria</taxon>
        <taxon>Enterobacterales</taxon>
        <taxon>Morganellaceae</taxon>
        <taxon>Xenorhabdus</taxon>
    </lineage>
</organism>